<dbReference type="InterPro" id="IPR058532">
    <property type="entry name" value="YjbR/MT2646/Rv2570-like"/>
</dbReference>
<gene>
    <name evidence="1" type="ORF">JGU71_03215</name>
</gene>
<dbReference type="SUPFAM" id="SSF142906">
    <property type="entry name" value="YjbR-like"/>
    <property type="match status" value="1"/>
</dbReference>
<evidence type="ECO:0000313" key="2">
    <source>
        <dbReference type="Proteomes" id="UP000655868"/>
    </source>
</evidence>
<reference evidence="1" key="1">
    <citation type="submission" date="2020-12" db="EMBL/GenBank/DDBJ databases">
        <title>Antrihabitans popcorni sp. nov. and Antrihabitans auranticaus sp. nov., isolated from a larva cave.</title>
        <authorList>
            <person name="Lee S.D."/>
            <person name="Kim I.S."/>
        </authorList>
    </citation>
    <scope>NUCLEOTIDE SEQUENCE</scope>
    <source>
        <strain evidence="1">YC3-6</strain>
    </source>
</reference>
<dbReference type="GO" id="GO:0003677">
    <property type="term" value="F:DNA binding"/>
    <property type="evidence" value="ECO:0007669"/>
    <property type="project" value="UniProtKB-KW"/>
</dbReference>
<keyword evidence="1" id="KW-0238">DNA-binding</keyword>
<proteinExistence type="predicted"/>
<accession>A0A934NMG2</accession>
<protein>
    <submittedName>
        <fullName evidence="1">MmcQ/YjbR family DNA-binding protein</fullName>
    </submittedName>
</protein>
<keyword evidence="2" id="KW-1185">Reference proteome</keyword>
<organism evidence="1 2">
    <name type="scientific">Antrihabitans stalagmiti</name>
    <dbReference type="NCBI Taxonomy" id="2799499"/>
    <lineage>
        <taxon>Bacteria</taxon>
        <taxon>Bacillati</taxon>
        <taxon>Actinomycetota</taxon>
        <taxon>Actinomycetes</taxon>
        <taxon>Mycobacteriales</taxon>
        <taxon>Nocardiaceae</taxon>
        <taxon>Antrihabitans</taxon>
    </lineage>
</organism>
<dbReference type="AlphaFoldDB" id="A0A934NMG2"/>
<sequence length="128" mass="14156">MVAKIRAACSALPDVIEERAWVGTRWKVRSHTFAHVLAVDGGWPQAYAKAAGNDGPISLVTFRSQGIELDVLGRAGHPFFRPVWFPNIVGMILDENSDWDEVAELLTESYCVLAPRKLVDLLERPGAQ</sequence>
<dbReference type="Pfam" id="PF04237">
    <property type="entry name" value="YjbR"/>
    <property type="match status" value="1"/>
</dbReference>
<comment type="caution">
    <text evidence="1">The sequence shown here is derived from an EMBL/GenBank/DDBJ whole genome shotgun (WGS) entry which is preliminary data.</text>
</comment>
<dbReference type="EMBL" id="JAEMNV010000001">
    <property type="protein sequence ID" value="MBJ8337887.1"/>
    <property type="molecule type" value="Genomic_DNA"/>
</dbReference>
<name>A0A934NMG2_9NOCA</name>
<dbReference type="InterPro" id="IPR038056">
    <property type="entry name" value="YjbR-like_sf"/>
</dbReference>
<evidence type="ECO:0000313" key="1">
    <source>
        <dbReference type="EMBL" id="MBJ8337887.1"/>
    </source>
</evidence>
<dbReference type="Proteomes" id="UP000655868">
    <property type="component" value="Unassembled WGS sequence"/>
</dbReference>